<organism evidence="2 3">
    <name type="scientific">Cladophialophora bantiana (strain ATCC 10958 / CBS 173.52 / CDC B-1940 / NIH 8579)</name>
    <name type="common">Xylohypha bantiana</name>
    <dbReference type="NCBI Taxonomy" id="1442370"/>
    <lineage>
        <taxon>Eukaryota</taxon>
        <taxon>Fungi</taxon>
        <taxon>Dikarya</taxon>
        <taxon>Ascomycota</taxon>
        <taxon>Pezizomycotina</taxon>
        <taxon>Eurotiomycetes</taxon>
        <taxon>Chaetothyriomycetidae</taxon>
        <taxon>Chaetothyriales</taxon>
        <taxon>Herpotrichiellaceae</taxon>
        <taxon>Cladophialophora</taxon>
    </lineage>
</organism>
<feature type="compositionally biased region" description="Polar residues" evidence="1">
    <location>
        <begin position="442"/>
        <end position="453"/>
    </location>
</feature>
<feature type="compositionally biased region" description="Polar residues" evidence="1">
    <location>
        <begin position="30"/>
        <end position="45"/>
    </location>
</feature>
<feature type="compositionally biased region" description="Low complexity" evidence="1">
    <location>
        <begin position="463"/>
        <end position="479"/>
    </location>
</feature>
<reference evidence="2" key="1">
    <citation type="submission" date="2015-01" db="EMBL/GenBank/DDBJ databases">
        <title>The Genome Sequence of Cladophialophora bantiana CBS 173.52.</title>
        <authorList>
            <consortium name="The Broad Institute Genomics Platform"/>
            <person name="Cuomo C."/>
            <person name="de Hoog S."/>
            <person name="Gorbushina A."/>
            <person name="Stielow B."/>
            <person name="Teixiera M."/>
            <person name="Abouelleil A."/>
            <person name="Chapman S.B."/>
            <person name="Priest M."/>
            <person name="Young S.K."/>
            <person name="Wortman J."/>
            <person name="Nusbaum C."/>
            <person name="Birren B."/>
        </authorList>
    </citation>
    <scope>NUCLEOTIDE SEQUENCE [LARGE SCALE GENOMIC DNA]</scope>
    <source>
        <strain evidence="2">CBS 173.52</strain>
    </source>
</reference>
<dbReference type="VEuPathDB" id="FungiDB:Z519_03519"/>
<dbReference type="HOGENOM" id="CLU_028344_0_0_1"/>
<keyword evidence="3" id="KW-1185">Reference proteome</keyword>
<dbReference type="Proteomes" id="UP000053789">
    <property type="component" value="Unassembled WGS sequence"/>
</dbReference>
<evidence type="ECO:0000256" key="1">
    <source>
        <dbReference type="SAM" id="MobiDB-lite"/>
    </source>
</evidence>
<dbReference type="OrthoDB" id="4120541at2759"/>
<proteinExistence type="predicted"/>
<feature type="region of interest" description="Disordered" evidence="1">
    <location>
        <begin position="141"/>
        <end position="196"/>
    </location>
</feature>
<protein>
    <submittedName>
        <fullName evidence="2">Uncharacterized protein</fullName>
    </submittedName>
</protein>
<name>A0A0D2HZX0_CLAB1</name>
<feature type="compositionally biased region" description="Polar residues" evidence="1">
    <location>
        <begin position="216"/>
        <end position="225"/>
    </location>
</feature>
<feature type="compositionally biased region" description="Polar residues" evidence="1">
    <location>
        <begin position="541"/>
        <end position="555"/>
    </location>
</feature>
<dbReference type="GeneID" id="27696447"/>
<dbReference type="AlphaFoldDB" id="A0A0D2HZX0"/>
<feature type="region of interest" description="Disordered" evidence="1">
    <location>
        <begin position="15"/>
        <end position="47"/>
    </location>
</feature>
<feature type="region of interest" description="Disordered" evidence="1">
    <location>
        <begin position="210"/>
        <end position="243"/>
    </location>
</feature>
<feature type="compositionally biased region" description="Basic and acidic residues" evidence="1">
    <location>
        <begin position="427"/>
        <end position="440"/>
    </location>
</feature>
<feature type="region of interest" description="Disordered" evidence="1">
    <location>
        <begin position="94"/>
        <end position="117"/>
    </location>
</feature>
<gene>
    <name evidence="2" type="ORF">Z519_03519</name>
</gene>
<feature type="region of interest" description="Disordered" evidence="1">
    <location>
        <begin position="427"/>
        <end position="515"/>
    </location>
</feature>
<feature type="compositionally biased region" description="Polar residues" evidence="1">
    <location>
        <begin position="166"/>
        <end position="178"/>
    </location>
</feature>
<evidence type="ECO:0000313" key="3">
    <source>
        <dbReference type="Proteomes" id="UP000053789"/>
    </source>
</evidence>
<accession>A0A0D2HZX0</accession>
<evidence type="ECO:0000313" key="2">
    <source>
        <dbReference type="EMBL" id="KIW96450.1"/>
    </source>
</evidence>
<dbReference type="RefSeq" id="XP_016623119.1">
    <property type="nucleotide sequence ID" value="XM_016761269.1"/>
</dbReference>
<feature type="region of interest" description="Disordered" evidence="1">
    <location>
        <begin position="530"/>
        <end position="555"/>
    </location>
</feature>
<sequence length="555" mass="61210">MAPEVVDGVVFVPANEQNPNFPRTEPRSLDSLSRANTQRPISSPRMQPEVLGQIGTFSRDESGRPPRLRRRITIGGLGQDAKEVEQGTWRSGIKKHSNTFQGGDSKFPSVKSHYPPTSWRSTATVQFTTSNVGEYDLLERSSSSGLDGGFGRSNNNVGLGKVDLNPPSSTATMTSSLPQGPRSPEASINPAPQPLPVRSRSRRYSIIFSAPGTPENAATPQNRATGASAANRPASAGRTPLPDPETAYAHTYYYTVCAHTSPPMSRPLNVQPTLAQYRRGLLAYPPFHLRAYNPDQGTSSPMIYVLDGSCSDCDITMRRQAESKVLDRYTHELENLSIQLSLLQKDIALETCNVSFPDKSDDAITMFSFPSTLELEPEATQAIFEMEDRLDQLVRRRDHEVKQIWRGYTARWGPATVGIHREDNIRGRSRARTADTRDTISQEDTAGSTTSFGIFSDDRSPGRTRTMTTVSTQTTMPPSHLSRRSSYNTRSRASSVGGPQERYSDGTYDLSVDSSVDGVKGRGRMVVDWIRPGRREGRSRSMAQTSSRKSSWPGK</sequence>
<dbReference type="EMBL" id="KN846983">
    <property type="protein sequence ID" value="KIW96450.1"/>
    <property type="molecule type" value="Genomic_DNA"/>
</dbReference>
<feature type="compositionally biased region" description="Polar residues" evidence="1">
    <location>
        <begin position="484"/>
        <end position="494"/>
    </location>
</feature>